<dbReference type="EMBL" id="JBHSWW010000407">
    <property type="protein sequence ID" value="MFC6754870.1"/>
    <property type="molecule type" value="Genomic_DNA"/>
</dbReference>
<reference evidence="1 2" key="1">
    <citation type="journal article" date="2019" name="Int. J. Syst. Evol. Microbiol.">
        <title>The Global Catalogue of Microorganisms (GCM) 10K type strain sequencing project: providing services to taxonomists for standard genome sequencing and annotation.</title>
        <authorList>
            <consortium name="The Broad Institute Genomics Platform"/>
            <consortium name="The Broad Institute Genome Sequencing Center for Infectious Disease"/>
            <person name="Wu L."/>
            <person name="Ma J."/>
        </authorList>
    </citation>
    <scope>NUCLEOTIDE SEQUENCE [LARGE SCALE GENOMIC DNA]</scope>
    <source>
        <strain evidence="1 2">CGMCC 1.3239</strain>
    </source>
</reference>
<dbReference type="PROSITE" id="PS51257">
    <property type="entry name" value="PROKAR_LIPOPROTEIN"/>
    <property type="match status" value="1"/>
</dbReference>
<evidence type="ECO:0000313" key="1">
    <source>
        <dbReference type="EMBL" id="MFC6754870.1"/>
    </source>
</evidence>
<protein>
    <submittedName>
        <fullName evidence="1">Uncharacterized protein</fullName>
    </submittedName>
</protein>
<name>A0ABD5SI07_9EURY</name>
<organism evidence="1 2">
    <name type="scientific">Halorubrum tibetense</name>
    <dbReference type="NCBI Taxonomy" id="175631"/>
    <lineage>
        <taxon>Archaea</taxon>
        <taxon>Methanobacteriati</taxon>
        <taxon>Methanobacteriota</taxon>
        <taxon>Stenosarchaea group</taxon>
        <taxon>Halobacteria</taxon>
        <taxon>Halobacteriales</taxon>
        <taxon>Haloferacaceae</taxon>
        <taxon>Halorubrum</taxon>
    </lineage>
</organism>
<evidence type="ECO:0000313" key="2">
    <source>
        <dbReference type="Proteomes" id="UP001596442"/>
    </source>
</evidence>
<gene>
    <name evidence="1" type="ORF">ACFQEU_15610</name>
</gene>
<dbReference type="Proteomes" id="UP001596442">
    <property type="component" value="Unassembled WGS sequence"/>
</dbReference>
<accession>A0ABD5SI07</accession>
<dbReference type="RefSeq" id="WP_379783653.1">
    <property type="nucleotide sequence ID" value="NZ_JBHSWW010000407.1"/>
</dbReference>
<comment type="caution">
    <text evidence="1">The sequence shown here is derived from an EMBL/GenBank/DDBJ whole genome shotgun (WGS) entry which is preliminary data.</text>
</comment>
<proteinExistence type="predicted"/>
<sequence length="159" mass="16793">MDRRALLSLLGTAGIGGLAGCSTATSTTPEVASSSIQALDRRCRDAPDESATITPSSDDGTRIRIEGSIAVPRVADGLSVTALNGVGERDRDDADMEVRIDFNPADSPPNTDLPECEGEIAYDAAVEFTHPPMDVTVRHTVEDAGSFTLKTMATRTITR</sequence>
<dbReference type="AlphaFoldDB" id="A0ABD5SI07"/>
<keyword evidence="2" id="KW-1185">Reference proteome</keyword>